<accession>A0A2H1WYL6</accession>
<keyword evidence="2" id="KW-0378">Hydrolase</keyword>
<dbReference type="GO" id="GO:0003723">
    <property type="term" value="F:RNA binding"/>
    <property type="evidence" value="ECO:0007669"/>
    <property type="project" value="UniProtKB-KW"/>
</dbReference>
<name>A0A2H1WYL6_SPOFR</name>
<reference evidence="4" key="1">
    <citation type="submission" date="2016-07" db="EMBL/GenBank/DDBJ databases">
        <authorList>
            <person name="Bretaudeau A."/>
        </authorList>
    </citation>
    <scope>NUCLEOTIDE SEQUENCE</scope>
    <source>
        <strain evidence="4">Rice</strain>
        <tissue evidence="4">Whole body</tissue>
    </source>
</reference>
<gene>
    <name evidence="4" type="ORF">SFRICE_001144</name>
</gene>
<evidence type="ECO:0000313" key="4">
    <source>
        <dbReference type="EMBL" id="SOQ58092.1"/>
    </source>
</evidence>
<dbReference type="GO" id="GO:0004518">
    <property type="term" value="F:nuclease activity"/>
    <property type="evidence" value="ECO:0007669"/>
    <property type="project" value="UniProtKB-KW"/>
</dbReference>
<evidence type="ECO:0000256" key="1">
    <source>
        <dbReference type="ARBA" id="ARBA00006562"/>
    </source>
</evidence>
<dbReference type="EC" id="3.6.1.-" evidence="2"/>
<proteinExistence type="inferred from homology"/>
<dbReference type="PANTHER" id="PTHR12395">
    <property type="entry name" value="DOM-3 RELATED"/>
    <property type="match status" value="1"/>
</dbReference>
<dbReference type="GO" id="GO:0034353">
    <property type="term" value="F:mRNA 5'-diphosphatase activity"/>
    <property type="evidence" value="ECO:0007669"/>
    <property type="project" value="TreeGrafter"/>
</dbReference>
<dbReference type="GO" id="GO:0046872">
    <property type="term" value="F:metal ion binding"/>
    <property type="evidence" value="ECO:0007669"/>
    <property type="project" value="UniProtKB-KW"/>
</dbReference>
<dbReference type="GO" id="GO:0000956">
    <property type="term" value="P:nuclear-transcribed mRNA catabolic process"/>
    <property type="evidence" value="ECO:0007669"/>
    <property type="project" value="TreeGrafter"/>
</dbReference>
<evidence type="ECO:0000256" key="2">
    <source>
        <dbReference type="RuleBase" id="RU367113"/>
    </source>
</evidence>
<dbReference type="InterPro" id="IPR039039">
    <property type="entry name" value="RAI1-like_fam"/>
</dbReference>
<dbReference type="InterPro" id="IPR013961">
    <property type="entry name" value="RAI1"/>
</dbReference>
<dbReference type="EMBL" id="ODYU01012016">
    <property type="protein sequence ID" value="SOQ58092.1"/>
    <property type="molecule type" value="Genomic_DNA"/>
</dbReference>
<dbReference type="PANTHER" id="PTHR12395:SF9">
    <property type="entry name" value="DECAPPING AND EXORIBONUCLEASE PROTEIN"/>
    <property type="match status" value="1"/>
</dbReference>
<dbReference type="GO" id="GO:0005829">
    <property type="term" value="C:cytosol"/>
    <property type="evidence" value="ECO:0007669"/>
    <property type="project" value="TreeGrafter"/>
</dbReference>
<comment type="subcellular location">
    <subcellularLocation>
        <location evidence="2">Nucleus</location>
    </subcellularLocation>
</comment>
<protein>
    <recommendedName>
        <fullName evidence="2">Decapping nuclease</fullName>
        <ecNumber evidence="2">3.6.1.-</ecNumber>
    </recommendedName>
</protein>
<keyword evidence="2" id="KW-0547">Nucleotide-binding</keyword>
<dbReference type="GO" id="GO:0110155">
    <property type="term" value="P:NAD-cap decapping"/>
    <property type="evidence" value="ECO:0007669"/>
    <property type="project" value="TreeGrafter"/>
</dbReference>
<comment type="similarity">
    <text evidence="1 2">Belongs to the DXO/Dom3Z family.</text>
</comment>
<keyword evidence="2" id="KW-0694">RNA-binding</keyword>
<comment type="function">
    <text evidence="2">Decapping enzyme for NAD-capped RNAs: specifically hydrolyzes the nicotinamide adenine dinucleotide (NAD) cap from a subset of RNAs by removing the entire NAD moiety from the 5'-end of an NAD-capped RNA.</text>
</comment>
<keyword evidence="2" id="KW-0479">Metal-binding</keyword>
<feature type="domain" description="RAI1-like" evidence="3">
    <location>
        <begin position="31"/>
        <end position="381"/>
    </location>
</feature>
<keyword evidence="2" id="KW-0540">Nuclease</keyword>
<dbReference type="GO" id="GO:0000166">
    <property type="term" value="F:nucleotide binding"/>
    <property type="evidence" value="ECO:0007669"/>
    <property type="project" value="UniProtKB-KW"/>
</dbReference>
<sequence length="388" mass="46006">MAKYLFYIGKYNIMNRKMDENQQKHLDMGYPYIIGYMSVDVHRKYHHNLSQLKYLTSIPKGMISYDLNHNIENAVKRTTDENDEKISLMLRFLLDQRYRLDFLNDPVDTTFITYRRTLISVMTSVYTREPVSVVASLLKKGIYLCSVNTAQDLQNRNSTAHNAKFCAWGYKFEQYMLSDIPRIQPNIKKPVVENEEFSMYYSSQLGKHRLFYGAQIDGMLATRTTRGPPNTHDVNTNLEYLRSNKFVELKTNREIHNKRQEQNFKRYKMIRCWCQCYLAGLKGLLVGYRNDDGIIQRVQWFDTEDIVKYCQDEWNPQVAIDYLVYFLNYVENCFKCLKETPGDHFASKEPITLKFDIDSQQKITVTKDIYNEHIILPNWYVFSIQAHL</sequence>
<keyword evidence="2" id="KW-0539">Nucleus</keyword>
<dbReference type="GO" id="GO:0005634">
    <property type="term" value="C:nucleus"/>
    <property type="evidence" value="ECO:0007669"/>
    <property type="project" value="UniProtKB-SubCell"/>
</dbReference>
<evidence type="ECO:0000259" key="3">
    <source>
        <dbReference type="Pfam" id="PF08652"/>
    </source>
</evidence>
<dbReference type="Pfam" id="PF08652">
    <property type="entry name" value="RAI1"/>
    <property type="match status" value="1"/>
</dbReference>
<organism evidence="4">
    <name type="scientific">Spodoptera frugiperda</name>
    <name type="common">Fall armyworm</name>
    <dbReference type="NCBI Taxonomy" id="7108"/>
    <lineage>
        <taxon>Eukaryota</taxon>
        <taxon>Metazoa</taxon>
        <taxon>Ecdysozoa</taxon>
        <taxon>Arthropoda</taxon>
        <taxon>Hexapoda</taxon>
        <taxon>Insecta</taxon>
        <taxon>Pterygota</taxon>
        <taxon>Neoptera</taxon>
        <taxon>Endopterygota</taxon>
        <taxon>Lepidoptera</taxon>
        <taxon>Glossata</taxon>
        <taxon>Ditrysia</taxon>
        <taxon>Noctuoidea</taxon>
        <taxon>Noctuidae</taxon>
        <taxon>Amphipyrinae</taxon>
        <taxon>Spodoptera</taxon>
    </lineage>
</organism>
<dbReference type="AlphaFoldDB" id="A0A2H1WYL6"/>
<comment type="cofactor">
    <cofactor evidence="2">
        <name>a divalent metal cation</name>
        <dbReference type="ChEBI" id="CHEBI:60240"/>
    </cofactor>
</comment>